<evidence type="ECO:0000313" key="9">
    <source>
        <dbReference type="Proteomes" id="UP000190312"/>
    </source>
</evidence>
<evidence type="ECO:0008006" key="10">
    <source>
        <dbReference type="Google" id="ProtNLM"/>
    </source>
</evidence>
<dbReference type="Proteomes" id="UP000190312">
    <property type="component" value="Unassembled WGS sequence"/>
</dbReference>
<accession>A0A1S9DB31</accession>
<dbReference type="Pfam" id="PF01184">
    <property type="entry name" value="Gpr1_Fun34_YaaH"/>
    <property type="match status" value="1"/>
</dbReference>
<name>A0A1S9DB31_ASPOZ</name>
<comment type="caution">
    <text evidence="8">The sequence shown here is derived from an EMBL/GenBank/DDBJ whole genome shotgun (WGS) entry which is preliminary data.</text>
</comment>
<protein>
    <recommendedName>
        <fullName evidence="10">Protein alcS</fullName>
    </recommendedName>
</protein>
<comment type="subcellular location">
    <subcellularLocation>
        <location evidence="1">Membrane</location>
        <topology evidence="1">Multi-pass membrane protein</topology>
    </subcellularLocation>
</comment>
<evidence type="ECO:0000256" key="4">
    <source>
        <dbReference type="ARBA" id="ARBA00022989"/>
    </source>
</evidence>
<dbReference type="GO" id="GO:0005886">
    <property type="term" value="C:plasma membrane"/>
    <property type="evidence" value="ECO:0007669"/>
    <property type="project" value="TreeGrafter"/>
</dbReference>
<feature type="compositionally biased region" description="Basic and acidic residues" evidence="6">
    <location>
        <begin position="1"/>
        <end position="11"/>
    </location>
</feature>
<sequence length="335" mass="36093">MADHKAGELDLNHGNASPSQEGTAMPALTTVPTSITLSTEQFEKLYLTPLRHRQPALTKTFGNPTPLCVPNLRLSATKLEYSYYIYSALGGFVVTTTPLSCCLMAWRGAGGNGIAFTGPIIFLGGTLLVITSILEFILGNTFPCVVFGTIGGFWFAFGATQIPAFNAAAPYSTSTTNTMEGLQSPEFLNTYGTSPSSSPFLSTTHRLTKEQNKPAFLFIAMAILVTIYMICATRTNLVYVLIFAALILVFVCLAAAYWRLADGDTVVGNRLIMGAGAALFVASLLGFYLLVVQLFEALGFPVNLPVGDLSRFWSRVEGRDSERDVEMVGDVQAKS</sequence>
<feature type="transmembrane region" description="Helical" evidence="7">
    <location>
        <begin position="83"/>
        <end position="106"/>
    </location>
</feature>
<keyword evidence="5 7" id="KW-0472">Membrane</keyword>
<dbReference type="AlphaFoldDB" id="A0A1S9DB31"/>
<gene>
    <name evidence="8" type="ORF">OAory_01019560</name>
</gene>
<feature type="region of interest" description="Disordered" evidence="6">
    <location>
        <begin position="1"/>
        <end position="24"/>
    </location>
</feature>
<dbReference type="EMBL" id="MKZY01000008">
    <property type="protein sequence ID" value="OOO06295.1"/>
    <property type="molecule type" value="Genomic_DNA"/>
</dbReference>
<evidence type="ECO:0000256" key="7">
    <source>
        <dbReference type="SAM" id="Phobius"/>
    </source>
</evidence>
<evidence type="ECO:0000256" key="1">
    <source>
        <dbReference type="ARBA" id="ARBA00004141"/>
    </source>
</evidence>
<dbReference type="OrthoDB" id="3648309at2759"/>
<reference evidence="8 9" key="1">
    <citation type="submission" date="2016-10" db="EMBL/GenBank/DDBJ databases">
        <title>Genome sequencing of Aspergillus oryzae BCC7051.</title>
        <authorList>
            <person name="Thammarongtham C."/>
            <person name="Vorapreeda T."/>
            <person name="Nookaew I."/>
            <person name="Srisuk T."/>
            <person name="Land M."/>
            <person name="Jeennor S."/>
            <person name="Laoteng K."/>
        </authorList>
    </citation>
    <scope>NUCLEOTIDE SEQUENCE [LARGE SCALE GENOMIC DNA]</scope>
    <source>
        <strain evidence="8 9">BCC7051</strain>
    </source>
</reference>
<dbReference type="InterPro" id="IPR051633">
    <property type="entry name" value="AceTr"/>
</dbReference>
<evidence type="ECO:0000256" key="3">
    <source>
        <dbReference type="ARBA" id="ARBA00022692"/>
    </source>
</evidence>
<keyword evidence="3 7" id="KW-0812">Transmembrane</keyword>
<feature type="transmembrane region" description="Helical" evidence="7">
    <location>
        <begin position="271"/>
        <end position="291"/>
    </location>
</feature>
<evidence type="ECO:0000256" key="5">
    <source>
        <dbReference type="ARBA" id="ARBA00023136"/>
    </source>
</evidence>
<keyword evidence="4 7" id="KW-1133">Transmembrane helix</keyword>
<dbReference type="PANTHER" id="PTHR31123">
    <property type="entry name" value="ACCUMULATION OF DYADS PROTEIN 2-RELATED"/>
    <property type="match status" value="1"/>
</dbReference>
<evidence type="ECO:0000313" key="8">
    <source>
        <dbReference type="EMBL" id="OOO06295.1"/>
    </source>
</evidence>
<dbReference type="PANTHER" id="PTHR31123:SF4">
    <property type="entry name" value="PROTEIN ALCS"/>
    <property type="match status" value="1"/>
</dbReference>
<evidence type="ECO:0000256" key="2">
    <source>
        <dbReference type="ARBA" id="ARBA00005587"/>
    </source>
</evidence>
<dbReference type="GO" id="GO:0015123">
    <property type="term" value="F:acetate transmembrane transporter activity"/>
    <property type="evidence" value="ECO:0007669"/>
    <property type="project" value="TreeGrafter"/>
</dbReference>
<proteinExistence type="inferred from homology"/>
<dbReference type="SMR" id="A0A1S9DB31"/>
<feature type="transmembrane region" description="Helical" evidence="7">
    <location>
        <begin position="215"/>
        <end position="231"/>
    </location>
</feature>
<feature type="transmembrane region" description="Helical" evidence="7">
    <location>
        <begin position="238"/>
        <end position="259"/>
    </location>
</feature>
<organism evidence="8 9">
    <name type="scientific">Aspergillus oryzae</name>
    <name type="common">Yellow koji mold</name>
    <dbReference type="NCBI Taxonomy" id="5062"/>
    <lineage>
        <taxon>Eukaryota</taxon>
        <taxon>Fungi</taxon>
        <taxon>Dikarya</taxon>
        <taxon>Ascomycota</taxon>
        <taxon>Pezizomycotina</taxon>
        <taxon>Eurotiomycetes</taxon>
        <taxon>Eurotiomycetidae</taxon>
        <taxon>Eurotiales</taxon>
        <taxon>Aspergillaceae</taxon>
        <taxon>Aspergillus</taxon>
        <taxon>Aspergillus subgen. Circumdati</taxon>
    </lineage>
</organism>
<feature type="transmembrane region" description="Helical" evidence="7">
    <location>
        <begin position="112"/>
        <end position="130"/>
    </location>
</feature>
<dbReference type="InterPro" id="IPR000791">
    <property type="entry name" value="Gpr1/Fun34/SatP-like"/>
</dbReference>
<feature type="transmembrane region" description="Helical" evidence="7">
    <location>
        <begin position="137"/>
        <end position="157"/>
    </location>
</feature>
<evidence type="ECO:0000256" key="6">
    <source>
        <dbReference type="SAM" id="MobiDB-lite"/>
    </source>
</evidence>
<comment type="similarity">
    <text evidence="2">Belongs to the acetate uptake transporter (AceTr) (TC 2.A.96) family.</text>
</comment>